<dbReference type="InterPro" id="IPR040911">
    <property type="entry name" value="Exostosin_GT47"/>
</dbReference>
<dbReference type="RefSeq" id="WP_303303957.1">
    <property type="nucleotide sequence ID" value="NZ_BAABDA010000007.1"/>
</dbReference>
<gene>
    <name evidence="2" type="ORF">Q4Q40_20800</name>
</gene>
<evidence type="ECO:0000313" key="2">
    <source>
        <dbReference type="EMBL" id="MDO5976649.1"/>
    </source>
</evidence>
<evidence type="ECO:0000313" key="3">
    <source>
        <dbReference type="Proteomes" id="UP001176806"/>
    </source>
</evidence>
<name>A0ABT8WU80_9FLAO</name>
<keyword evidence="3" id="KW-1185">Reference proteome</keyword>
<comment type="caution">
    <text evidence="2">The sequence shown here is derived from an EMBL/GenBank/DDBJ whole genome shotgun (WGS) entry which is preliminary data.</text>
</comment>
<accession>A0ABT8WU80</accession>
<sequence length="349" mass="41328">MLKIYTDTNLLTEQNRKLVFPLLFDLFYGNNEYLSTYYKIVNDINNSDVIVLPLEYVYSLKFYKSTIDNILDKAKQLDKPIWVYSGGDFGYTLQDKSIFNFRLGGFKSKLNERTIIIPSFINDPYQINLEKDFSPLQKNKIPEIGFVGHAKTGVLKYLKEFLAFIKINLKRILKKELKDYQPFYPSSIKRAKYLKTLKKSDKLKTNFILRDTYRAGVKTEIEKQKTTETFYQNIVKNPYTFCIRGAGNFSVRFYETLAVGRIPVLINTDCQLPLSNKIDWKKHCLIIDDEQTKTLEQQILNFHKKINEENFIKLQENNRLLWNKYLRREFFFKHIHDVFISKLQDDGLS</sequence>
<dbReference type="Proteomes" id="UP001176806">
    <property type="component" value="Unassembled WGS sequence"/>
</dbReference>
<organism evidence="2 3">
    <name type="scientific">Flavivirga jejuensis</name>
    <dbReference type="NCBI Taxonomy" id="870487"/>
    <lineage>
        <taxon>Bacteria</taxon>
        <taxon>Pseudomonadati</taxon>
        <taxon>Bacteroidota</taxon>
        <taxon>Flavobacteriia</taxon>
        <taxon>Flavobacteriales</taxon>
        <taxon>Flavobacteriaceae</taxon>
        <taxon>Flavivirga</taxon>
    </lineage>
</organism>
<feature type="domain" description="Exostosin GT47" evidence="1">
    <location>
        <begin position="223"/>
        <end position="294"/>
    </location>
</feature>
<evidence type="ECO:0000259" key="1">
    <source>
        <dbReference type="Pfam" id="PF03016"/>
    </source>
</evidence>
<dbReference type="EMBL" id="JAUOEL010000008">
    <property type="protein sequence ID" value="MDO5976649.1"/>
    <property type="molecule type" value="Genomic_DNA"/>
</dbReference>
<reference evidence="2" key="1">
    <citation type="submission" date="2023-07" db="EMBL/GenBank/DDBJ databases">
        <title>Two novel species in the genus Flavivirga.</title>
        <authorList>
            <person name="Kwon K."/>
        </authorList>
    </citation>
    <scope>NUCLEOTIDE SEQUENCE</scope>
    <source>
        <strain evidence="2">KACC 14158</strain>
    </source>
</reference>
<dbReference type="Pfam" id="PF03016">
    <property type="entry name" value="Exostosin_GT47"/>
    <property type="match status" value="1"/>
</dbReference>
<protein>
    <recommendedName>
        <fullName evidence="1">Exostosin GT47 domain-containing protein</fullName>
    </recommendedName>
</protein>
<proteinExistence type="predicted"/>